<dbReference type="InterPro" id="IPR029044">
    <property type="entry name" value="Nucleotide-diphossugar_trans"/>
</dbReference>
<evidence type="ECO:0000313" key="1">
    <source>
        <dbReference type="EMBL" id="XCC96091.1"/>
    </source>
</evidence>
<keyword evidence="1" id="KW-0328">Glycosyltransferase</keyword>
<dbReference type="EC" id="2.4.-.-" evidence="1"/>
<organism evidence="1">
    <name type="scientific">Alloyangia sp. H15</name>
    <dbReference type="NCBI Taxonomy" id="3029062"/>
    <lineage>
        <taxon>Bacteria</taxon>
        <taxon>Pseudomonadati</taxon>
        <taxon>Pseudomonadota</taxon>
        <taxon>Alphaproteobacteria</taxon>
        <taxon>Rhodobacterales</taxon>
        <taxon>Roseobacteraceae</taxon>
        <taxon>Alloyangia</taxon>
    </lineage>
</organism>
<reference evidence="1" key="1">
    <citation type="submission" date="2023-02" db="EMBL/GenBank/DDBJ databases">
        <title>Description and genomic characterization of Salipiger bruguierae sp. nov., isolated from the sediment of mangrove plant Bruguiera sexangula.</title>
        <authorList>
            <person name="Long M."/>
        </authorList>
    </citation>
    <scope>NUCLEOTIDE SEQUENCE</scope>
    <source>
        <strain evidence="1">H15</strain>
    </source>
</reference>
<dbReference type="GO" id="GO:0016757">
    <property type="term" value="F:glycosyltransferase activity"/>
    <property type="evidence" value="ECO:0007669"/>
    <property type="project" value="UniProtKB-KW"/>
</dbReference>
<dbReference type="RefSeq" id="WP_353474958.1">
    <property type="nucleotide sequence ID" value="NZ_CP123385.1"/>
</dbReference>
<dbReference type="EMBL" id="CP123385">
    <property type="protein sequence ID" value="XCC96091.1"/>
    <property type="molecule type" value="Genomic_DNA"/>
</dbReference>
<proteinExistence type="predicted"/>
<dbReference type="Pfam" id="PF13704">
    <property type="entry name" value="Glyco_tranf_2_4"/>
    <property type="match status" value="1"/>
</dbReference>
<dbReference type="CDD" id="cd00761">
    <property type="entry name" value="Glyco_tranf_GTA_type"/>
    <property type="match status" value="1"/>
</dbReference>
<sequence>MQPLEFKDVGAHLELIGPAVDPERTTVFSIFRDEMYFAPAFFDHYRSIGVTQFIIVDDGSTDGTTDYLDAQPDCIRIRSDLRYGDPIEVRDPEGKRKKTRAGIYFKGAIPLFLMPGRFVTYVDADEFLLLPPGVATIGALAEHLAAAGDVAAVAPVVEFFPRDLSAFDDPRPPANLADLLRASPCFEAEPLLKLAPGAVRPEFVAPSKSMALMARFGIEPEPEAPKGWLNRLLGRSPAPQPFGSPRHKTPIVCHSAETYMVGTHNTNRAPSATVMPVIAHFVFTAQFAAKIRRAMDWGSYANGSRKYHGYARLLAAMAEAPDAFLSPASTVYEDPRQLIDCGLMLWPETPASAAPAQNV</sequence>
<accession>A0AAU8AM81</accession>
<name>A0AAU8AM81_9RHOB</name>
<keyword evidence="1" id="KW-0808">Transferase</keyword>
<dbReference type="AlphaFoldDB" id="A0AAU8AM81"/>
<gene>
    <name evidence="1" type="ORF">PVT71_15435</name>
</gene>
<dbReference type="SUPFAM" id="SSF53448">
    <property type="entry name" value="Nucleotide-diphospho-sugar transferases"/>
    <property type="match status" value="1"/>
</dbReference>
<protein>
    <submittedName>
        <fullName evidence="1">Glycosyltransferase family 2 protein</fullName>
        <ecNumber evidence="1">2.4.-.-</ecNumber>
    </submittedName>
</protein>